<dbReference type="AlphaFoldDB" id="A0AAD6VDS2"/>
<evidence type="ECO:0000313" key="1">
    <source>
        <dbReference type="EMBL" id="KAJ7210100.1"/>
    </source>
</evidence>
<keyword evidence="2" id="KW-1185">Reference proteome</keyword>
<dbReference type="EMBL" id="JARJCW010000029">
    <property type="protein sequence ID" value="KAJ7210100.1"/>
    <property type="molecule type" value="Genomic_DNA"/>
</dbReference>
<sequence length="335" mass="36663">MARAVPALKRVARRVEFTTSSPKLLTYLTPGTFPGGLENYADSVRASEEINHSLSTAKVNGRVLPSSSTSKLGFGPPDPYHDRAVTASHPLPLRSSRLPTARGFGTSLLSTSQTAVWGHLCLEVLLLQNCYTIRGTSTSSIAAAFRAEAYCCSGFGFFDNASQLCQRTRDLIIDVTPPGHFRAIALLMRDVSVHINLDAAKPQYMAPMLAWTWDCVDAALMLREGDTVAARAALERVFMKSPNWVDIRLCLERLANLDNGMSKDKLSTMKALKCLCQIAAAEGETSTAMSLLQVAFEGFTFMDVHQWKADCMMRMSKIYLASGDVLRAKELLEAA</sequence>
<dbReference type="Proteomes" id="UP001219525">
    <property type="component" value="Unassembled WGS sequence"/>
</dbReference>
<reference evidence="1" key="1">
    <citation type="submission" date="2023-03" db="EMBL/GenBank/DDBJ databases">
        <title>Massive genome expansion in bonnet fungi (Mycena s.s.) driven by repeated elements and novel gene families across ecological guilds.</title>
        <authorList>
            <consortium name="Lawrence Berkeley National Laboratory"/>
            <person name="Harder C.B."/>
            <person name="Miyauchi S."/>
            <person name="Viragh M."/>
            <person name="Kuo A."/>
            <person name="Thoen E."/>
            <person name="Andreopoulos B."/>
            <person name="Lu D."/>
            <person name="Skrede I."/>
            <person name="Drula E."/>
            <person name="Henrissat B."/>
            <person name="Morin E."/>
            <person name="Kohler A."/>
            <person name="Barry K."/>
            <person name="LaButti K."/>
            <person name="Morin E."/>
            <person name="Salamov A."/>
            <person name="Lipzen A."/>
            <person name="Mereny Z."/>
            <person name="Hegedus B."/>
            <person name="Baldrian P."/>
            <person name="Stursova M."/>
            <person name="Weitz H."/>
            <person name="Taylor A."/>
            <person name="Grigoriev I.V."/>
            <person name="Nagy L.G."/>
            <person name="Martin F."/>
            <person name="Kauserud H."/>
        </authorList>
    </citation>
    <scope>NUCLEOTIDE SEQUENCE</scope>
    <source>
        <strain evidence="1">9144</strain>
    </source>
</reference>
<proteinExistence type="predicted"/>
<organism evidence="1 2">
    <name type="scientific">Mycena pura</name>
    <dbReference type="NCBI Taxonomy" id="153505"/>
    <lineage>
        <taxon>Eukaryota</taxon>
        <taxon>Fungi</taxon>
        <taxon>Dikarya</taxon>
        <taxon>Basidiomycota</taxon>
        <taxon>Agaricomycotina</taxon>
        <taxon>Agaricomycetes</taxon>
        <taxon>Agaricomycetidae</taxon>
        <taxon>Agaricales</taxon>
        <taxon>Marasmiineae</taxon>
        <taxon>Mycenaceae</taxon>
        <taxon>Mycena</taxon>
    </lineage>
</organism>
<name>A0AAD6VDS2_9AGAR</name>
<evidence type="ECO:0000313" key="2">
    <source>
        <dbReference type="Proteomes" id="UP001219525"/>
    </source>
</evidence>
<accession>A0AAD6VDS2</accession>
<comment type="caution">
    <text evidence="1">The sequence shown here is derived from an EMBL/GenBank/DDBJ whole genome shotgun (WGS) entry which is preliminary data.</text>
</comment>
<protein>
    <submittedName>
        <fullName evidence="1">Uncharacterized protein</fullName>
    </submittedName>
</protein>
<gene>
    <name evidence="1" type="ORF">GGX14DRAFT_626418</name>
</gene>